<dbReference type="AlphaFoldDB" id="H0R0Q8"/>
<comment type="caution">
    <text evidence="4">The sequence shown here is derived from an EMBL/GenBank/DDBJ whole genome shotgun (WGS) entry which is preliminary data.</text>
</comment>
<dbReference type="Gene3D" id="1.10.10.2840">
    <property type="entry name" value="PucR C-terminal helix-turn-helix domain"/>
    <property type="match status" value="1"/>
</dbReference>
<evidence type="ECO:0000256" key="1">
    <source>
        <dbReference type="ARBA" id="ARBA00006754"/>
    </source>
</evidence>
<accession>H0R0Q8</accession>
<dbReference type="PANTHER" id="PTHR33744:SF1">
    <property type="entry name" value="DNA-BINDING TRANSCRIPTIONAL ACTIVATOR ADER"/>
    <property type="match status" value="1"/>
</dbReference>
<dbReference type="PANTHER" id="PTHR33744">
    <property type="entry name" value="CARBOHYDRATE DIACID REGULATOR"/>
    <property type="match status" value="1"/>
</dbReference>
<organism evidence="4 5">
    <name type="scientific">Gordonia effusa NBRC 100432</name>
    <dbReference type="NCBI Taxonomy" id="1077974"/>
    <lineage>
        <taxon>Bacteria</taxon>
        <taxon>Bacillati</taxon>
        <taxon>Actinomycetota</taxon>
        <taxon>Actinomycetes</taxon>
        <taxon>Mycobacteriales</taxon>
        <taxon>Gordoniaceae</taxon>
        <taxon>Gordonia</taxon>
    </lineage>
</organism>
<dbReference type="InterPro" id="IPR042070">
    <property type="entry name" value="PucR_C-HTH_sf"/>
</dbReference>
<reference evidence="4 5" key="1">
    <citation type="submission" date="2011-12" db="EMBL/GenBank/DDBJ databases">
        <title>Whole genome shotgun sequence of Gordonia effusa NBRC 100432.</title>
        <authorList>
            <person name="Yoshida I."/>
            <person name="Takarada H."/>
            <person name="Hosoyama A."/>
            <person name="Tsuchikane K."/>
            <person name="Katsumata H."/>
            <person name="Yamazaki S."/>
            <person name="Fujita N."/>
        </authorList>
    </citation>
    <scope>NUCLEOTIDE SEQUENCE [LARGE SCALE GENOMIC DNA]</scope>
    <source>
        <strain evidence="4 5">NBRC 100432</strain>
    </source>
</reference>
<dbReference type="InterPro" id="IPR041522">
    <property type="entry name" value="CdaR_GGDEF"/>
</dbReference>
<proteinExistence type="inferred from homology"/>
<feature type="domain" description="CdaR GGDEF-like" evidence="3">
    <location>
        <begin position="189"/>
        <end position="290"/>
    </location>
</feature>
<sequence>MDSDWEQPSPGAAALIVAAVAQIADPPQGWMDEFNLAALQGVRLDEIVDDAALTDALRETNEGNLAQWAQHNLVEPGVRVPVRVVEDGADMVREMVRRGLDAGMLDAFRTAQSVAWRRWMEVCFDLTDDVQLLREVLDVTSRSISAFVDDTVAALADQIDVARAQLAGDTHAERRAAVALVLEGAPIAQSRAEAQLHYRLAGPQTAVVLTAITAAMSRLEELCEEVMSANRLTSRLNVLAGADRLWVWFPTQSLDMTAVLDDVDGVRIAIGRPGVGREGFRRSHFQALSADQTLTRLGSTRTVVRYDDLALIGVTSDDRAVVDGFISETLGELATADPELRECLRVWFAERCNSTTTAARLYTHRNTIVRRVARASDLLPIPLSHNAIGVAAALELSHWLP</sequence>
<dbReference type="OrthoDB" id="3663486at2"/>
<dbReference type="InterPro" id="IPR025736">
    <property type="entry name" value="PucR_C-HTH_dom"/>
</dbReference>
<name>H0R0Q8_9ACTN</name>
<dbReference type="eggNOG" id="COG2508">
    <property type="taxonomic scope" value="Bacteria"/>
</dbReference>
<comment type="similarity">
    <text evidence="1">Belongs to the CdaR family.</text>
</comment>
<dbReference type="RefSeq" id="WP_007317995.1">
    <property type="nucleotide sequence ID" value="NZ_BAEH01000060.1"/>
</dbReference>
<dbReference type="STRING" id="1077974.GOEFS_060_00520"/>
<evidence type="ECO:0000313" key="5">
    <source>
        <dbReference type="Proteomes" id="UP000035034"/>
    </source>
</evidence>
<protein>
    <submittedName>
        <fullName evidence="4">Putative CdaR family transcriptional regulator</fullName>
    </submittedName>
</protein>
<feature type="domain" description="PucR C-terminal helix-turn-helix" evidence="2">
    <location>
        <begin position="340"/>
        <end position="387"/>
    </location>
</feature>
<dbReference type="Pfam" id="PF13556">
    <property type="entry name" value="HTH_30"/>
    <property type="match status" value="1"/>
</dbReference>
<dbReference type="EMBL" id="BAEH01000060">
    <property type="protein sequence ID" value="GAB18659.1"/>
    <property type="molecule type" value="Genomic_DNA"/>
</dbReference>
<gene>
    <name evidence="4" type="ORF">GOEFS_060_00520</name>
</gene>
<dbReference type="Proteomes" id="UP000035034">
    <property type="component" value="Unassembled WGS sequence"/>
</dbReference>
<evidence type="ECO:0000259" key="2">
    <source>
        <dbReference type="Pfam" id="PF13556"/>
    </source>
</evidence>
<dbReference type="Pfam" id="PF17853">
    <property type="entry name" value="GGDEF_2"/>
    <property type="match status" value="1"/>
</dbReference>
<keyword evidence="5" id="KW-1185">Reference proteome</keyword>
<evidence type="ECO:0000313" key="4">
    <source>
        <dbReference type="EMBL" id="GAB18659.1"/>
    </source>
</evidence>
<dbReference type="InterPro" id="IPR051448">
    <property type="entry name" value="CdaR-like_regulators"/>
</dbReference>
<evidence type="ECO:0000259" key="3">
    <source>
        <dbReference type="Pfam" id="PF17853"/>
    </source>
</evidence>